<gene>
    <name evidence="1" type="ORF">RPERSI_LOCUS19530</name>
</gene>
<evidence type="ECO:0000313" key="2">
    <source>
        <dbReference type="Proteomes" id="UP000789920"/>
    </source>
</evidence>
<feature type="non-terminal residue" evidence="1">
    <location>
        <position position="1"/>
    </location>
</feature>
<dbReference type="EMBL" id="CAJVQC010053634">
    <property type="protein sequence ID" value="CAG8793172.1"/>
    <property type="molecule type" value="Genomic_DNA"/>
</dbReference>
<evidence type="ECO:0000313" key="1">
    <source>
        <dbReference type="EMBL" id="CAG8793172.1"/>
    </source>
</evidence>
<keyword evidence="2" id="KW-1185">Reference proteome</keyword>
<proteinExistence type="predicted"/>
<name>A0ACA9RHQ2_9GLOM</name>
<reference evidence="1" key="1">
    <citation type="submission" date="2021-06" db="EMBL/GenBank/DDBJ databases">
        <authorList>
            <person name="Kallberg Y."/>
            <person name="Tangrot J."/>
            <person name="Rosling A."/>
        </authorList>
    </citation>
    <scope>NUCLEOTIDE SEQUENCE</scope>
    <source>
        <strain evidence="1">MA461A</strain>
    </source>
</reference>
<organism evidence="1 2">
    <name type="scientific">Racocetra persica</name>
    <dbReference type="NCBI Taxonomy" id="160502"/>
    <lineage>
        <taxon>Eukaryota</taxon>
        <taxon>Fungi</taxon>
        <taxon>Fungi incertae sedis</taxon>
        <taxon>Mucoromycota</taxon>
        <taxon>Glomeromycotina</taxon>
        <taxon>Glomeromycetes</taxon>
        <taxon>Diversisporales</taxon>
        <taxon>Gigasporaceae</taxon>
        <taxon>Racocetra</taxon>
    </lineage>
</organism>
<dbReference type="Proteomes" id="UP000789920">
    <property type="component" value="Unassembled WGS sequence"/>
</dbReference>
<comment type="caution">
    <text evidence="1">The sequence shown here is derived from an EMBL/GenBank/DDBJ whole genome shotgun (WGS) entry which is preliminary data.</text>
</comment>
<feature type="non-terminal residue" evidence="1">
    <location>
        <position position="365"/>
    </location>
</feature>
<protein>
    <submittedName>
        <fullName evidence="1">4477_t:CDS:1</fullName>
    </submittedName>
</protein>
<accession>A0ACA9RHQ2</accession>
<sequence>HNDKIFRSKTPHMIKTFNRVLHIQSLLHSYQYNLSRNGTYRFPLTRKISSSMAQRNTSPTKQNGQNRSSKKTSTTLPDVQTLSALTTEPFVDTHTHLHYTLERLPNTFGVETFQILKERYCPPNLEACVNVLCDPLSFSSDEVFPGTYMDWKVMAETPFMYLAAGVHPHSARDYNDYIETQMCKILQHPKTVALGEIGLDYHYDNSPRDVQRRVFIRQIEQAKKLQKPLVIHTREAEEDTWDILTKHVPKDWKIHVHCFTDSPGLAKKLLDYFPNLYIGITGVVTYGSAKNTQEIVRSVVPLNRILLETDAPYMTPAKLNRNKRTNEKVTVSHSGMIPFVAQKIAEITDKEIDVIMRAARDNTRS</sequence>